<feature type="compositionally biased region" description="Low complexity" evidence="1">
    <location>
        <begin position="85"/>
        <end position="98"/>
    </location>
</feature>
<reference evidence="2 3" key="1">
    <citation type="submission" date="2014-04" db="EMBL/GenBank/DDBJ databases">
        <authorList>
            <consortium name="DOE Joint Genome Institute"/>
            <person name="Kuo A."/>
            <person name="Kohler A."/>
            <person name="Jargeat P."/>
            <person name="Nagy L.G."/>
            <person name="Floudas D."/>
            <person name="Copeland A."/>
            <person name="Barry K.W."/>
            <person name="Cichocki N."/>
            <person name="Veneault-Fourrey C."/>
            <person name="LaButti K."/>
            <person name="Lindquist E.A."/>
            <person name="Lipzen A."/>
            <person name="Lundell T."/>
            <person name="Morin E."/>
            <person name="Murat C."/>
            <person name="Sun H."/>
            <person name="Tunlid A."/>
            <person name="Henrissat B."/>
            <person name="Grigoriev I.V."/>
            <person name="Hibbett D.S."/>
            <person name="Martin F."/>
            <person name="Nordberg H.P."/>
            <person name="Cantor M.N."/>
            <person name="Hua S.X."/>
        </authorList>
    </citation>
    <scope>NUCLEOTIDE SEQUENCE [LARGE SCALE GENOMIC DNA]</scope>
    <source>
        <strain evidence="2 3">Ve08.2h10</strain>
    </source>
</reference>
<evidence type="ECO:0000313" key="2">
    <source>
        <dbReference type="EMBL" id="KIK73734.1"/>
    </source>
</evidence>
<dbReference type="AlphaFoldDB" id="A0A0D0D1G9"/>
<evidence type="ECO:0000256" key="1">
    <source>
        <dbReference type="SAM" id="MobiDB-lite"/>
    </source>
</evidence>
<reference evidence="3" key="2">
    <citation type="submission" date="2015-01" db="EMBL/GenBank/DDBJ databases">
        <title>Evolutionary Origins and Diversification of the Mycorrhizal Mutualists.</title>
        <authorList>
            <consortium name="DOE Joint Genome Institute"/>
            <consortium name="Mycorrhizal Genomics Consortium"/>
            <person name="Kohler A."/>
            <person name="Kuo A."/>
            <person name="Nagy L.G."/>
            <person name="Floudas D."/>
            <person name="Copeland A."/>
            <person name="Barry K.W."/>
            <person name="Cichocki N."/>
            <person name="Veneault-Fourrey C."/>
            <person name="LaButti K."/>
            <person name="Lindquist E.A."/>
            <person name="Lipzen A."/>
            <person name="Lundell T."/>
            <person name="Morin E."/>
            <person name="Murat C."/>
            <person name="Riley R."/>
            <person name="Ohm R."/>
            <person name="Sun H."/>
            <person name="Tunlid A."/>
            <person name="Henrissat B."/>
            <person name="Grigoriev I.V."/>
            <person name="Hibbett D.S."/>
            <person name="Martin F."/>
        </authorList>
    </citation>
    <scope>NUCLEOTIDE SEQUENCE [LARGE SCALE GENOMIC DNA]</scope>
    <source>
        <strain evidence="3">Ve08.2h10</strain>
    </source>
</reference>
<dbReference type="Proteomes" id="UP000054538">
    <property type="component" value="Unassembled WGS sequence"/>
</dbReference>
<dbReference type="OrthoDB" id="2712685at2759"/>
<gene>
    <name evidence="2" type="ORF">PAXRUDRAFT_20543</name>
</gene>
<dbReference type="InParanoid" id="A0A0D0D1G9"/>
<dbReference type="HOGENOM" id="CLU_093554_0_0_1"/>
<proteinExistence type="predicted"/>
<feature type="compositionally biased region" description="Low complexity" evidence="1">
    <location>
        <begin position="51"/>
        <end position="75"/>
    </location>
</feature>
<accession>A0A0D0D1G9</accession>
<keyword evidence="3" id="KW-1185">Reference proteome</keyword>
<dbReference type="STRING" id="930991.A0A0D0D1G9"/>
<name>A0A0D0D1G9_9AGAM</name>
<feature type="region of interest" description="Disordered" evidence="1">
    <location>
        <begin position="205"/>
        <end position="260"/>
    </location>
</feature>
<evidence type="ECO:0000313" key="3">
    <source>
        <dbReference type="Proteomes" id="UP000054538"/>
    </source>
</evidence>
<feature type="region of interest" description="Disordered" evidence="1">
    <location>
        <begin position="27"/>
        <end position="104"/>
    </location>
</feature>
<sequence length="260" mass="26561">MSSNDFSVLTQTYYIVDVGARDSSISLKQTLSPSPSDGNDLYSPLPSSTLVSAKSPPAPTASMSPVPPMSSAVSPVPSPVQLAMSSVPPTTSSVLPTTPSVPPVSPVPHVSNVPPMSCVPPVLPLPHSTSSVPPSPLTPAHESSPPLIPASLPAMAELAIKGNSKEANSNATQMSVRAVRVVGNPAAMLSKTVLKLRIPPLPPLPTAPIPMVKNTDKEASTSENAEGKEVTGAATGQTSKSGKCKQAAATQKPHAPKKKV</sequence>
<organism evidence="2 3">
    <name type="scientific">Paxillus rubicundulus Ve08.2h10</name>
    <dbReference type="NCBI Taxonomy" id="930991"/>
    <lineage>
        <taxon>Eukaryota</taxon>
        <taxon>Fungi</taxon>
        <taxon>Dikarya</taxon>
        <taxon>Basidiomycota</taxon>
        <taxon>Agaricomycotina</taxon>
        <taxon>Agaricomycetes</taxon>
        <taxon>Agaricomycetidae</taxon>
        <taxon>Boletales</taxon>
        <taxon>Paxilineae</taxon>
        <taxon>Paxillaceae</taxon>
        <taxon>Paxillus</taxon>
    </lineage>
</organism>
<dbReference type="EMBL" id="KN829466">
    <property type="protein sequence ID" value="KIK73734.1"/>
    <property type="molecule type" value="Genomic_DNA"/>
</dbReference>
<protein>
    <submittedName>
        <fullName evidence="2">Uncharacterized protein</fullName>
    </submittedName>
</protein>
<feature type="compositionally biased region" description="Basic and acidic residues" evidence="1">
    <location>
        <begin position="214"/>
        <end position="229"/>
    </location>
</feature>
<feature type="compositionally biased region" description="Polar residues" evidence="1">
    <location>
        <begin position="27"/>
        <end position="37"/>
    </location>
</feature>